<reference evidence="2" key="1">
    <citation type="submission" date="2017-04" db="EMBL/GenBank/DDBJ databases">
        <authorList>
            <person name="Varghese N."/>
            <person name="Submissions S."/>
        </authorList>
    </citation>
    <scope>NUCLEOTIDE SEQUENCE [LARGE SCALE GENOMIC DNA]</scope>
    <source>
        <strain evidence="2">VDS</strain>
    </source>
</reference>
<keyword evidence="1" id="KW-0238">DNA-binding</keyword>
<dbReference type="Proteomes" id="UP000193309">
    <property type="component" value="Unassembled WGS sequence"/>
</dbReference>
<name>A0A1X7J0Q3_9CORY</name>
<dbReference type="InterPro" id="IPR058532">
    <property type="entry name" value="YjbR/MT2646/Rv2570-like"/>
</dbReference>
<dbReference type="GO" id="GO:0003677">
    <property type="term" value="F:DNA binding"/>
    <property type="evidence" value="ECO:0007669"/>
    <property type="project" value="UniProtKB-KW"/>
</dbReference>
<dbReference type="AlphaFoldDB" id="A0A1X7J0Q3"/>
<gene>
    <name evidence="1" type="ORF">SAMN06295981_1142</name>
</gene>
<accession>A0A1X7J0Q3</accession>
<dbReference type="InterPro" id="IPR038056">
    <property type="entry name" value="YjbR-like_sf"/>
</dbReference>
<dbReference type="PANTHER" id="PTHR35145">
    <property type="entry name" value="CYTOPLASMIC PROTEIN-RELATED"/>
    <property type="match status" value="1"/>
</dbReference>
<dbReference type="Pfam" id="PF04237">
    <property type="entry name" value="YjbR"/>
    <property type="match status" value="1"/>
</dbReference>
<dbReference type="RefSeq" id="WP_085549277.1">
    <property type="nucleotide sequence ID" value="NZ_FXAR01000003.1"/>
</dbReference>
<evidence type="ECO:0000313" key="2">
    <source>
        <dbReference type="Proteomes" id="UP000193309"/>
    </source>
</evidence>
<dbReference type="SUPFAM" id="SSF142906">
    <property type="entry name" value="YjbR-like"/>
    <property type="match status" value="1"/>
</dbReference>
<dbReference type="EMBL" id="FXAR01000003">
    <property type="protein sequence ID" value="SMG21087.1"/>
    <property type="molecule type" value="Genomic_DNA"/>
</dbReference>
<dbReference type="OrthoDB" id="3194910at2"/>
<keyword evidence="2" id="KW-1185">Reference proteome</keyword>
<evidence type="ECO:0000313" key="1">
    <source>
        <dbReference type="EMBL" id="SMG21087.1"/>
    </source>
</evidence>
<dbReference type="InterPro" id="IPR007351">
    <property type="entry name" value="YjbR"/>
</dbReference>
<proteinExistence type="predicted"/>
<organism evidence="1 2">
    <name type="scientific">Corynebacterium pollutisoli</name>
    <dbReference type="NCBI Taxonomy" id="1610489"/>
    <lineage>
        <taxon>Bacteria</taxon>
        <taxon>Bacillati</taxon>
        <taxon>Actinomycetota</taxon>
        <taxon>Actinomycetes</taxon>
        <taxon>Mycobacteriales</taxon>
        <taxon>Corynebacteriaceae</taxon>
        <taxon>Corynebacterium</taxon>
    </lineage>
</organism>
<dbReference type="Gene3D" id="3.90.1150.30">
    <property type="match status" value="1"/>
</dbReference>
<sequence>MSTPLFDAARARCHDLPGTEKTFPFDGHNADIEVWKVRGKMFAMLTRGVVTLKADPHEAEMLRATHDWIQPGWHMNKRHWISVGDGVFAEGAQYLHDLVTDSYLLGVAGLPRRRRPVDPATFGRDEGG</sequence>
<dbReference type="PANTHER" id="PTHR35145:SF1">
    <property type="entry name" value="CYTOPLASMIC PROTEIN"/>
    <property type="match status" value="1"/>
</dbReference>
<protein>
    <submittedName>
        <fullName evidence="1">Predicted DNA-binding protein, MmcQ/YjbR family</fullName>
    </submittedName>
</protein>